<dbReference type="InterPro" id="IPR006070">
    <property type="entry name" value="Sua5-like_dom"/>
</dbReference>
<evidence type="ECO:0000256" key="3">
    <source>
        <dbReference type="ARBA" id="ARBA00012584"/>
    </source>
</evidence>
<reference evidence="14" key="3">
    <citation type="submission" date="2020-10" db="EMBL/GenBank/DDBJ databases">
        <authorList>
            <person name="Sedaghatjoo S."/>
        </authorList>
    </citation>
    <scope>NUCLEOTIDE SEQUENCE</scope>
    <source>
        <strain evidence="14">AZH3</strain>
    </source>
</reference>
<dbReference type="Gene3D" id="3.90.870.10">
    <property type="entry name" value="DHBP synthase"/>
    <property type="match status" value="1"/>
</dbReference>
<dbReference type="InterPro" id="IPR050156">
    <property type="entry name" value="TC-AMP_synthase_SUA5"/>
</dbReference>
<dbReference type="PROSITE" id="PS51163">
    <property type="entry name" value="YRDC"/>
    <property type="match status" value="1"/>
</dbReference>
<keyword evidence="9" id="KW-0547">Nucleotide-binding</keyword>
<evidence type="ECO:0000256" key="2">
    <source>
        <dbReference type="ARBA" id="ARBA00007663"/>
    </source>
</evidence>
<gene>
    <name evidence="15" type="ORF">A4X03_0g8117</name>
    <name evidence="14" type="ORF">JKIAZH3_G3427</name>
</gene>
<dbReference type="InterPro" id="IPR005145">
    <property type="entry name" value="Sua5_C"/>
</dbReference>
<sequence length="590" mass="61749">MSRSLLKRSLSLNPSPERHLAEAAQVYFRTEILRTDHNQDHPHSSLDSTVTFLPAGPDGSSLEGTTVQINSALTEDSINRCAAHLQAGELVAFPTETVYGLGANALDATAIRKIYAAKRRPADNPLIVHVSDLEMLRDLIPLSEPRRDRTAGQADRTWIGNGGAVYEALIRHFWPGALTLLFSLSDLTSGCGEARVRVPKEVTCGQSTLAIRMPSHPLARALIARTGLPLAAPSANASGRPSPTTAAHVMRDLGGELDGFTTTNAGEGEGEGDARGRIKYILDGGSADVGVESTVVDGVSSPGELRVLRPGGVTVEQLTACLRENGLFSETGSGGAGAGGEGEGAVRLRVYGKDMARSSEMETNPTTPGMKYRHYSPTAPVILVVTTTNSSDGPESTALLGSRIPSSAPRLDPGRAAVGLARLVRERAADLGSSADGGLVSGRLRSVTIGVMSLVDSGLFEELLSEGSEDGDGRSEARAWLARGKAATSLGPTFTLSDKEHGSGEQGPRRTIRIQPFSLGTGSDLHTAAQRLFEGLRALDEGSDNKDGCLNGGAGCELIVVEALADDGLGLAVMNRLAKAASESVVVRLL</sequence>
<dbReference type="EMBL" id="CAJHJG010001093">
    <property type="protein sequence ID" value="CAD6908878.1"/>
    <property type="molecule type" value="Genomic_DNA"/>
</dbReference>
<dbReference type="GO" id="GO:0008033">
    <property type="term" value="P:tRNA processing"/>
    <property type="evidence" value="ECO:0007669"/>
    <property type="project" value="UniProtKB-KW"/>
</dbReference>
<reference evidence="15" key="2">
    <citation type="journal article" date="2019" name="IMA Fungus">
        <title>Genome sequencing and comparison of five Tilletia species to identify candidate genes for the detection of regulated species infecting wheat.</title>
        <authorList>
            <person name="Nguyen H.D.T."/>
            <person name="Sultana T."/>
            <person name="Kesanakurti P."/>
            <person name="Hambleton S."/>
        </authorList>
    </citation>
    <scope>NUCLEOTIDE SEQUENCE</scope>
    <source>
        <strain evidence="15">DAOMC 238032</strain>
    </source>
</reference>
<evidence type="ECO:0000256" key="1">
    <source>
        <dbReference type="ARBA" id="ARBA00004496"/>
    </source>
</evidence>
<evidence type="ECO:0000256" key="5">
    <source>
        <dbReference type="ARBA" id="ARBA00022490"/>
    </source>
</evidence>
<dbReference type="GO" id="GO:0000049">
    <property type="term" value="F:tRNA binding"/>
    <property type="evidence" value="ECO:0007669"/>
    <property type="project" value="TreeGrafter"/>
</dbReference>
<keyword evidence="10" id="KW-0067">ATP-binding</keyword>
<dbReference type="Gene3D" id="3.40.50.11030">
    <property type="entry name" value="Threonylcarbamoyl-AMP synthase, C-terminal domain"/>
    <property type="match status" value="1"/>
</dbReference>
<evidence type="ECO:0000259" key="13">
    <source>
        <dbReference type="PROSITE" id="PS51163"/>
    </source>
</evidence>
<keyword evidence="8" id="KW-0548">Nucleotidyltransferase</keyword>
<proteinExistence type="inferred from homology"/>
<dbReference type="AlphaFoldDB" id="A0A177T2E4"/>
<dbReference type="GO" id="GO:0005524">
    <property type="term" value="F:ATP binding"/>
    <property type="evidence" value="ECO:0007669"/>
    <property type="project" value="UniProtKB-KW"/>
</dbReference>
<dbReference type="Proteomes" id="UP000077671">
    <property type="component" value="Unassembled WGS sequence"/>
</dbReference>
<keyword evidence="5" id="KW-0963">Cytoplasm</keyword>
<comment type="caution">
    <text evidence="15">The sequence shown here is derived from an EMBL/GenBank/DDBJ whole genome shotgun (WGS) entry which is preliminary data.</text>
</comment>
<evidence type="ECO:0000256" key="6">
    <source>
        <dbReference type="ARBA" id="ARBA00022679"/>
    </source>
</evidence>
<organism evidence="15 16">
    <name type="scientific">Tilletia caries</name>
    <name type="common">wheat bunt fungus</name>
    <dbReference type="NCBI Taxonomy" id="13290"/>
    <lineage>
        <taxon>Eukaryota</taxon>
        <taxon>Fungi</taxon>
        <taxon>Dikarya</taxon>
        <taxon>Basidiomycota</taxon>
        <taxon>Ustilaginomycotina</taxon>
        <taxon>Exobasidiomycetes</taxon>
        <taxon>Tilletiales</taxon>
        <taxon>Tilletiaceae</taxon>
        <taxon>Tilletia</taxon>
    </lineage>
</organism>
<keyword evidence="17" id="KW-1185">Reference proteome</keyword>
<evidence type="ECO:0000313" key="16">
    <source>
        <dbReference type="Proteomes" id="UP000077671"/>
    </source>
</evidence>
<evidence type="ECO:0000313" key="15">
    <source>
        <dbReference type="EMBL" id="KAE8241622.1"/>
    </source>
</evidence>
<dbReference type="Pfam" id="PF03481">
    <property type="entry name" value="Sua5_C"/>
    <property type="match status" value="2"/>
</dbReference>
<comment type="subcellular location">
    <subcellularLocation>
        <location evidence="1">Cytoplasm</location>
    </subcellularLocation>
</comment>
<keyword evidence="7" id="KW-0819">tRNA processing</keyword>
<protein>
    <recommendedName>
        <fullName evidence="4">Threonylcarbamoyl-AMP synthase</fullName>
        <ecNumber evidence="3">2.7.7.87</ecNumber>
    </recommendedName>
    <alternativeName>
        <fullName evidence="11">L-threonylcarbamoyladenylate synthase</fullName>
    </alternativeName>
</protein>
<dbReference type="GO" id="GO:0006450">
    <property type="term" value="P:regulation of translational fidelity"/>
    <property type="evidence" value="ECO:0007669"/>
    <property type="project" value="TreeGrafter"/>
</dbReference>
<dbReference type="Proteomes" id="UP000836402">
    <property type="component" value="Unassembled WGS sequence"/>
</dbReference>
<evidence type="ECO:0000256" key="8">
    <source>
        <dbReference type="ARBA" id="ARBA00022695"/>
    </source>
</evidence>
<evidence type="ECO:0000256" key="7">
    <source>
        <dbReference type="ARBA" id="ARBA00022694"/>
    </source>
</evidence>
<dbReference type="GO" id="GO:0005737">
    <property type="term" value="C:cytoplasm"/>
    <property type="evidence" value="ECO:0007669"/>
    <property type="project" value="UniProtKB-SubCell"/>
</dbReference>
<evidence type="ECO:0000313" key="14">
    <source>
        <dbReference type="EMBL" id="CAD6908878.1"/>
    </source>
</evidence>
<accession>A0A177T2E4</accession>
<evidence type="ECO:0000256" key="12">
    <source>
        <dbReference type="ARBA" id="ARBA00048366"/>
    </source>
</evidence>
<evidence type="ECO:0000256" key="9">
    <source>
        <dbReference type="ARBA" id="ARBA00022741"/>
    </source>
</evidence>
<dbReference type="GO" id="GO:0003725">
    <property type="term" value="F:double-stranded RNA binding"/>
    <property type="evidence" value="ECO:0007669"/>
    <property type="project" value="InterPro"/>
</dbReference>
<evidence type="ECO:0000313" key="17">
    <source>
        <dbReference type="Proteomes" id="UP000836402"/>
    </source>
</evidence>
<comment type="similarity">
    <text evidence="2">Belongs to the SUA5 family.</text>
</comment>
<dbReference type="PANTHER" id="PTHR17490">
    <property type="entry name" value="SUA5"/>
    <property type="match status" value="1"/>
</dbReference>
<dbReference type="Pfam" id="PF01300">
    <property type="entry name" value="Sua5_yciO_yrdC"/>
    <property type="match status" value="1"/>
</dbReference>
<dbReference type="GO" id="GO:0061710">
    <property type="term" value="F:L-threonylcarbamoyladenylate synthase"/>
    <property type="evidence" value="ECO:0007669"/>
    <property type="project" value="UniProtKB-EC"/>
</dbReference>
<evidence type="ECO:0000256" key="11">
    <source>
        <dbReference type="ARBA" id="ARBA00029774"/>
    </source>
</evidence>
<evidence type="ECO:0000256" key="4">
    <source>
        <dbReference type="ARBA" id="ARBA00015492"/>
    </source>
</evidence>
<keyword evidence="6" id="KW-0808">Transferase</keyword>
<name>A0A177T2E4_9BASI</name>
<dbReference type="PANTHER" id="PTHR17490:SF16">
    <property type="entry name" value="THREONYLCARBAMOYL-AMP SYNTHASE"/>
    <property type="match status" value="1"/>
</dbReference>
<evidence type="ECO:0000256" key="10">
    <source>
        <dbReference type="ARBA" id="ARBA00022840"/>
    </source>
</evidence>
<dbReference type="SUPFAM" id="SSF55821">
    <property type="entry name" value="YrdC/RibB"/>
    <property type="match status" value="1"/>
</dbReference>
<dbReference type="EC" id="2.7.7.87" evidence="3"/>
<feature type="domain" description="YrdC-like" evidence="13">
    <location>
        <begin position="75"/>
        <end position="313"/>
    </location>
</feature>
<dbReference type="InterPro" id="IPR038385">
    <property type="entry name" value="Sua5/YwlC_C"/>
</dbReference>
<dbReference type="InterPro" id="IPR017945">
    <property type="entry name" value="DHBP_synth_RibB-like_a/b_dom"/>
</dbReference>
<comment type="catalytic activity">
    <reaction evidence="12">
        <text>L-threonine + hydrogencarbonate + ATP = L-threonylcarbamoyladenylate + diphosphate + H2O</text>
        <dbReference type="Rhea" id="RHEA:36407"/>
        <dbReference type="ChEBI" id="CHEBI:15377"/>
        <dbReference type="ChEBI" id="CHEBI:17544"/>
        <dbReference type="ChEBI" id="CHEBI:30616"/>
        <dbReference type="ChEBI" id="CHEBI:33019"/>
        <dbReference type="ChEBI" id="CHEBI:57926"/>
        <dbReference type="ChEBI" id="CHEBI:73682"/>
        <dbReference type="EC" id="2.7.7.87"/>
    </reaction>
</comment>
<dbReference type="EMBL" id="LWDD02002253">
    <property type="protein sequence ID" value="KAE8241622.1"/>
    <property type="molecule type" value="Genomic_DNA"/>
</dbReference>
<reference evidence="15" key="1">
    <citation type="submission" date="2016-04" db="EMBL/GenBank/DDBJ databases">
        <authorList>
            <person name="Nguyen H.D."/>
            <person name="Kesanakurti P."/>
            <person name="Cullis J."/>
            <person name="Levesque C.A."/>
            <person name="Hambleton S."/>
        </authorList>
    </citation>
    <scope>NUCLEOTIDE SEQUENCE</scope>
    <source>
        <strain evidence="15">DAOMC 238032</strain>
    </source>
</reference>